<dbReference type="STRING" id="1458461.BN1012_Phect1705"/>
<protein>
    <submittedName>
        <fullName evidence="2">Transcriptional regulator, MarR family</fullName>
    </submittedName>
</protein>
<dbReference type="PRINTS" id="PR00598">
    <property type="entry name" value="HTHMARR"/>
</dbReference>
<keyword evidence="3" id="KW-1185">Reference proteome</keyword>
<dbReference type="EMBL" id="HG966617">
    <property type="protein sequence ID" value="CDO59919.1"/>
    <property type="molecule type" value="Genomic_DNA"/>
</dbReference>
<dbReference type="RefSeq" id="WP_052534263.1">
    <property type="nucleotide sequence ID" value="NZ_HG966617.1"/>
</dbReference>
<dbReference type="HOGENOM" id="CLU_083287_8_3_5"/>
<dbReference type="SMART" id="SM00347">
    <property type="entry name" value="HTH_MARR"/>
    <property type="match status" value="1"/>
</dbReference>
<sequence>MQDFESILKLKNPGDRADRLIYWISYLANHFTIPAYRDISTELDLTRHEALILLSLGSLRDELTARDIAAVSGRPKNSVSRAVATLEQRKLIKRRMHVADKRQQPLTLTSSGRKLFERIYDHLGRRAQKATAVLSSQERRQLNSLLAKLVAGSIDWVDG</sequence>
<evidence type="ECO:0000313" key="3">
    <source>
        <dbReference type="Proteomes" id="UP000032160"/>
    </source>
</evidence>
<dbReference type="OrthoDB" id="8114524at2"/>
<dbReference type="InterPro" id="IPR039422">
    <property type="entry name" value="MarR/SlyA-like"/>
</dbReference>
<dbReference type="InterPro" id="IPR000835">
    <property type="entry name" value="HTH_MarR-typ"/>
</dbReference>
<evidence type="ECO:0000259" key="1">
    <source>
        <dbReference type="PROSITE" id="PS50995"/>
    </source>
</evidence>
<dbReference type="PANTHER" id="PTHR33164:SF43">
    <property type="entry name" value="HTH-TYPE TRANSCRIPTIONAL REPRESSOR YETL"/>
    <property type="match status" value="1"/>
</dbReference>
<dbReference type="PROSITE" id="PS50995">
    <property type="entry name" value="HTH_MARR_2"/>
    <property type="match status" value="1"/>
</dbReference>
<gene>
    <name evidence="2" type="ORF">BN1012_Phect1705</name>
</gene>
<reference evidence="2 3" key="1">
    <citation type="journal article" date="2014" name="Front. Genet.">
        <title>Genome and metabolic network of "Candidatus Phaeomarinobacter ectocarpi" Ec32, a new candidate genus of Alphaproteobacteria frequently associated with brown algae.</title>
        <authorList>
            <person name="Dittami S.M."/>
            <person name="Barbeyron T."/>
            <person name="Boyen C."/>
            <person name="Cambefort J."/>
            <person name="Collet G."/>
            <person name="Delage L."/>
            <person name="Gobet A."/>
            <person name="Groisillier A."/>
            <person name="Leblanc C."/>
            <person name="Michel G."/>
            <person name="Scornet D."/>
            <person name="Siegel A."/>
            <person name="Tapia J.E."/>
            <person name="Tonon T."/>
        </authorList>
    </citation>
    <scope>NUCLEOTIDE SEQUENCE [LARGE SCALE GENOMIC DNA]</scope>
    <source>
        <strain evidence="2 3">Ec32</strain>
    </source>
</reference>
<feature type="domain" description="HTH marR-type" evidence="1">
    <location>
        <begin position="17"/>
        <end position="151"/>
    </location>
</feature>
<dbReference type="InterPro" id="IPR036388">
    <property type="entry name" value="WH-like_DNA-bd_sf"/>
</dbReference>
<dbReference type="InterPro" id="IPR036390">
    <property type="entry name" value="WH_DNA-bd_sf"/>
</dbReference>
<dbReference type="Proteomes" id="UP000032160">
    <property type="component" value="Chromosome I"/>
</dbReference>
<dbReference type="GO" id="GO:0003700">
    <property type="term" value="F:DNA-binding transcription factor activity"/>
    <property type="evidence" value="ECO:0007669"/>
    <property type="project" value="InterPro"/>
</dbReference>
<evidence type="ECO:0000313" key="2">
    <source>
        <dbReference type="EMBL" id="CDO59919.1"/>
    </source>
</evidence>
<dbReference type="SUPFAM" id="SSF46785">
    <property type="entry name" value="Winged helix' DNA-binding domain"/>
    <property type="match status" value="1"/>
</dbReference>
<proteinExistence type="predicted"/>
<accession>X5MFK8</accession>
<dbReference type="AlphaFoldDB" id="X5MFK8"/>
<dbReference type="KEGG" id="pect:BN1012_Phect1705"/>
<dbReference type="Gene3D" id="1.10.10.10">
    <property type="entry name" value="Winged helix-like DNA-binding domain superfamily/Winged helix DNA-binding domain"/>
    <property type="match status" value="1"/>
</dbReference>
<dbReference type="Pfam" id="PF12802">
    <property type="entry name" value="MarR_2"/>
    <property type="match status" value="1"/>
</dbReference>
<dbReference type="PANTHER" id="PTHR33164">
    <property type="entry name" value="TRANSCRIPTIONAL REGULATOR, MARR FAMILY"/>
    <property type="match status" value="1"/>
</dbReference>
<organism evidence="2 3">
    <name type="scientific">Candidatus Phaeomarinibacter ectocarpi</name>
    <dbReference type="NCBI Taxonomy" id="1458461"/>
    <lineage>
        <taxon>Bacteria</taxon>
        <taxon>Pseudomonadati</taxon>
        <taxon>Pseudomonadota</taxon>
        <taxon>Alphaproteobacteria</taxon>
        <taxon>Hyphomicrobiales</taxon>
        <taxon>Parvibaculaceae</taxon>
        <taxon>Candidatus Phaeomarinibacter</taxon>
    </lineage>
</organism>
<name>X5MFK8_9HYPH</name>
<dbReference type="GO" id="GO:0006950">
    <property type="term" value="P:response to stress"/>
    <property type="evidence" value="ECO:0007669"/>
    <property type="project" value="TreeGrafter"/>
</dbReference>